<protein>
    <recommendedName>
        <fullName evidence="6">Metallophosphoesterase</fullName>
    </recommendedName>
</protein>
<evidence type="ECO:0000259" key="2">
    <source>
        <dbReference type="Pfam" id="PF16370"/>
    </source>
</evidence>
<proteinExistence type="predicted"/>
<dbReference type="Pfam" id="PF16371">
    <property type="entry name" value="MetallophosN"/>
    <property type="match status" value="1"/>
</dbReference>
<dbReference type="Proteomes" id="UP000016584">
    <property type="component" value="Unassembled WGS sequence"/>
</dbReference>
<dbReference type="PANTHER" id="PTHR43143:SF1">
    <property type="entry name" value="SERINE_THREONINE-PROTEIN PHOSPHATASE CPPED1"/>
    <property type="match status" value="1"/>
</dbReference>
<dbReference type="Pfam" id="PF00149">
    <property type="entry name" value="Metallophos"/>
    <property type="match status" value="1"/>
</dbReference>
<evidence type="ECO:0000259" key="1">
    <source>
        <dbReference type="Pfam" id="PF00149"/>
    </source>
</evidence>
<name>U2JAH0_9SPHI</name>
<evidence type="ECO:0000259" key="3">
    <source>
        <dbReference type="Pfam" id="PF16371"/>
    </source>
</evidence>
<dbReference type="InterPro" id="IPR032288">
    <property type="entry name" value="Metallophos_C"/>
</dbReference>
<evidence type="ECO:0008006" key="6">
    <source>
        <dbReference type="Google" id="ProtNLM"/>
    </source>
</evidence>
<dbReference type="GO" id="GO:0016787">
    <property type="term" value="F:hydrolase activity"/>
    <property type="evidence" value="ECO:0007669"/>
    <property type="project" value="InterPro"/>
</dbReference>
<organism evidence="4 5">
    <name type="scientific">Sphingobacterium paucimobilis HER1398</name>
    <dbReference type="NCBI Taxonomy" id="1346330"/>
    <lineage>
        <taxon>Bacteria</taxon>
        <taxon>Pseudomonadati</taxon>
        <taxon>Bacteroidota</taxon>
        <taxon>Sphingobacteriia</taxon>
        <taxon>Sphingobacteriales</taxon>
        <taxon>Sphingobacteriaceae</taxon>
        <taxon>Sphingobacterium</taxon>
    </lineage>
</organism>
<comment type="caution">
    <text evidence="4">The sequence shown here is derived from an EMBL/GenBank/DDBJ whole genome shotgun (WGS) entry which is preliminary data.</text>
</comment>
<dbReference type="STRING" id="1346330.M472_12755"/>
<keyword evidence="5" id="KW-1185">Reference proteome</keyword>
<dbReference type="PANTHER" id="PTHR43143">
    <property type="entry name" value="METALLOPHOSPHOESTERASE, CALCINEURIN SUPERFAMILY"/>
    <property type="match status" value="1"/>
</dbReference>
<dbReference type="InterPro" id="IPR032285">
    <property type="entry name" value="Metallophos_N"/>
</dbReference>
<dbReference type="PATRIC" id="fig|1346330.5.peg.1803"/>
<feature type="domain" description="Calcineurin-like phosphoesterase N-terminal" evidence="3">
    <location>
        <begin position="134"/>
        <end position="210"/>
    </location>
</feature>
<reference evidence="4 5" key="1">
    <citation type="journal article" date="2013" name="Genome Announc.">
        <title>The Draft Genome Sequence of Sphingomonas paucimobilis Strain HER1398 (Proteobacteria), Host to the Giant PAU Phage, Indicates That It Is a Member of the Genus Sphingobacterium (Bacteroidetes).</title>
        <authorList>
            <person name="White R.A.III."/>
            <person name="Suttle C.A."/>
        </authorList>
    </citation>
    <scope>NUCLEOTIDE SEQUENCE [LARGE SCALE GENOMIC DNA]</scope>
    <source>
        <strain evidence="4 5">HER1398</strain>
    </source>
</reference>
<evidence type="ECO:0000313" key="4">
    <source>
        <dbReference type="EMBL" id="ERJ59643.1"/>
    </source>
</evidence>
<dbReference type="eggNOG" id="COG1409">
    <property type="taxonomic scope" value="Bacteria"/>
</dbReference>
<dbReference type="Pfam" id="PF16370">
    <property type="entry name" value="MetallophosC"/>
    <property type="match status" value="1"/>
</dbReference>
<accession>U2JAH0</accession>
<dbReference type="Gene3D" id="3.60.21.10">
    <property type="match status" value="1"/>
</dbReference>
<dbReference type="AlphaFoldDB" id="U2JAH0"/>
<sequence>MLSTTLLNYTFVGCSKSEPVVKEATSNPLQLKHLSMPAVLNLSKGNAINIIGTGFKEKDIISFSPRSGQGTIIDLSIKEFNDKGITLDYSDALEDGKYDITIKRESTSQLIGKTVVNHVLRLDIPDKPNMTVKGIVHTEGKGIANVLVTDGEIFTKTDADGIYYLPSSKKNGVVYITIPSNYQVARRNTVPQFFKLLTGITSESEIRDFEIKPLNTQNHAIAFLADIHLANRNDDIKQFQENFLKDIQETSEYYRAQNKQFYALTLGDQSWDAYWYDNNFKIKEYLDNVKDLPFTIFNTIGNHDYNPYIAMNDFVASAEYRNILGPTYYSMNLGNVHYVILDNVVYTNTGGNNGIIGDREYDNIVTPEQVKWLQTNLSFIEDKSKPVVVVMHVPLYSNPTSGSNYATKNGQEIVDALAGFTNVKIMSGHTHINYRVNKLETPHISEENIGAVSATWWWTGRSGYADNHICKDGSPGGYSIMEAEGSKTKSYYKGIGFAKEYQFRTYDLNNVLITSETHAPKANATYKAKTATYAGEYTKENKKNEVLLNVWGYNKNWKITVKENGKELEVKQTTKKDPLHIISYAMQRLNVNAEPTSSFISGNTSHLFLVTASSPKSTLEIMVEDEYGNIYEETMTRPKAFSYSMR</sequence>
<dbReference type="SUPFAM" id="SSF56300">
    <property type="entry name" value="Metallo-dependent phosphatases"/>
    <property type="match status" value="1"/>
</dbReference>
<gene>
    <name evidence="4" type="ORF">M472_12755</name>
</gene>
<feature type="domain" description="Calcineurin-like phosphoesterase C-terminal" evidence="2">
    <location>
        <begin position="447"/>
        <end position="631"/>
    </location>
</feature>
<dbReference type="InterPro" id="IPR004843">
    <property type="entry name" value="Calcineurin-like_PHP"/>
</dbReference>
<dbReference type="EMBL" id="ATDL01000014">
    <property type="protein sequence ID" value="ERJ59643.1"/>
    <property type="molecule type" value="Genomic_DNA"/>
</dbReference>
<dbReference type="InterPro" id="IPR051918">
    <property type="entry name" value="STPP_CPPED1"/>
</dbReference>
<dbReference type="InterPro" id="IPR029052">
    <property type="entry name" value="Metallo-depent_PP-like"/>
</dbReference>
<feature type="domain" description="Calcineurin-like phosphoesterase" evidence="1">
    <location>
        <begin position="221"/>
        <end position="432"/>
    </location>
</feature>
<evidence type="ECO:0000313" key="5">
    <source>
        <dbReference type="Proteomes" id="UP000016584"/>
    </source>
</evidence>